<dbReference type="PROSITE" id="PS51257">
    <property type="entry name" value="PROKAR_LIPOPROTEIN"/>
    <property type="match status" value="1"/>
</dbReference>
<accession>A0ABN2BD24</accession>
<keyword evidence="3" id="KW-1185">Reference proteome</keyword>
<gene>
    <name evidence="2" type="ORF">GCM10009762_09630</name>
</gene>
<feature type="chain" id="PRO_5047479829" description="DUF3558 domain-containing protein" evidence="1">
    <location>
        <begin position="23"/>
        <end position="172"/>
    </location>
</feature>
<feature type="signal peptide" evidence="1">
    <location>
        <begin position="1"/>
        <end position="22"/>
    </location>
</feature>
<dbReference type="RefSeq" id="WP_346029853.1">
    <property type="nucleotide sequence ID" value="NZ_BAAANV010000030.1"/>
</dbReference>
<evidence type="ECO:0000313" key="3">
    <source>
        <dbReference type="Proteomes" id="UP001501288"/>
    </source>
</evidence>
<sequence>MRTAYPISAVTALVSVALTACSGGDTSSPDTTTHTATISMAQALASDKEATRACKTLLGDGKQLATWADLTGTNYRVAGARGVKGEMSERAITCSVTDTTEPGNRAYLKLFGPGSSEYFTHEVDEGSNHDGANVVSANNAGEGTAVLSQDVAALNETPATQHIQRMAELLTR</sequence>
<keyword evidence="1" id="KW-0732">Signal</keyword>
<organism evidence="2 3">
    <name type="scientific">Dermacoccus barathri</name>
    <dbReference type="NCBI Taxonomy" id="322601"/>
    <lineage>
        <taxon>Bacteria</taxon>
        <taxon>Bacillati</taxon>
        <taxon>Actinomycetota</taxon>
        <taxon>Actinomycetes</taxon>
        <taxon>Micrococcales</taxon>
        <taxon>Dermacoccaceae</taxon>
        <taxon>Dermacoccus</taxon>
    </lineage>
</organism>
<name>A0ABN2BD24_9MICO</name>
<dbReference type="EMBL" id="BAAANV010000030">
    <property type="protein sequence ID" value="GAA1538013.1"/>
    <property type="molecule type" value="Genomic_DNA"/>
</dbReference>
<evidence type="ECO:0000313" key="2">
    <source>
        <dbReference type="EMBL" id="GAA1538013.1"/>
    </source>
</evidence>
<evidence type="ECO:0008006" key="4">
    <source>
        <dbReference type="Google" id="ProtNLM"/>
    </source>
</evidence>
<proteinExistence type="predicted"/>
<evidence type="ECO:0000256" key="1">
    <source>
        <dbReference type="SAM" id="SignalP"/>
    </source>
</evidence>
<reference evidence="2 3" key="1">
    <citation type="journal article" date="2019" name="Int. J. Syst. Evol. Microbiol.">
        <title>The Global Catalogue of Microorganisms (GCM) 10K type strain sequencing project: providing services to taxonomists for standard genome sequencing and annotation.</title>
        <authorList>
            <consortium name="The Broad Institute Genomics Platform"/>
            <consortium name="The Broad Institute Genome Sequencing Center for Infectious Disease"/>
            <person name="Wu L."/>
            <person name="Ma J."/>
        </authorList>
    </citation>
    <scope>NUCLEOTIDE SEQUENCE [LARGE SCALE GENOMIC DNA]</scope>
    <source>
        <strain evidence="2 3">JCM 14588</strain>
    </source>
</reference>
<comment type="caution">
    <text evidence="2">The sequence shown here is derived from an EMBL/GenBank/DDBJ whole genome shotgun (WGS) entry which is preliminary data.</text>
</comment>
<dbReference type="Proteomes" id="UP001501288">
    <property type="component" value="Unassembled WGS sequence"/>
</dbReference>
<protein>
    <recommendedName>
        <fullName evidence="4">DUF3558 domain-containing protein</fullName>
    </recommendedName>
</protein>